<evidence type="ECO:0000256" key="1">
    <source>
        <dbReference type="SAM" id="MobiDB-lite"/>
    </source>
</evidence>
<gene>
    <name evidence="2" type="ORF">Atai01_00680</name>
</gene>
<reference evidence="2" key="1">
    <citation type="submission" date="2023-03" db="EMBL/GenBank/DDBJ databases">
        <title>Amycolatopsis taiwanensis NBRC 103393.</title>
        <authorList>
            <person name="Ichikawa N."/>
            <person name="Sato H."/>
            <person name="Tonouchi N."/>
        </authorList>
    </citation>
    <scope>NUCLEOTIDE SEQUENCE</scope>
    <source>
        <strain evidence="2">NBRC 103393</strain>
    </source>
</reference>
<comment type="caution">
    <text evidence="2">The sequence shown here is derived from an EMBL/GenBank/DDBJ whole genome shotgun (WGS) entry which is preliminary data.</text>
</comment>
<feature type="compositionally biased region" description="Pro residues" evidence="1">
    <location>
        <begin position="251"/>
        <end position="260"/>
    </location>
</feature>
<dbReference type="RefSeq" id="WP_052371406.1">
    <property type="nucleotide sequence ID" value="NZ_BSTI01000001.1"/>
</dbReference>
<protein>
    <submittedName>
        <fullName evidence="2">Uncharacterized protein</fullName>
    </submittedName>
</protein>
<feature type="region of interest" description="Disordered" evidence="1">
    <location>
        <begin position="1"/>
        <end position="77"/>
    </location>
</feature>
<evidence type="ECO:0000313" key="3">
    <source>
        <dbReference type="Proteomes" id="UP001165136"/>
    </source>
</evidence>
<feature type="region of interest" description="Disordered" evidence="1">
    <location>
        <begin position="161"/>
        <end position="260"/>
    </location>
</feature>
<name>A0A9W6QTS4_9PSEU</name>
<keyword evidence="3" id="KW-1185">Reference proteome</keyword>
<dbReference type="Proteomes" id="UP001165136">
    <property type="component" value="Unassembled WGS sequence"/>
</dbReference>
<evidence type="ECO:0000313" key="2">
    <source>
        <dbReference type="EMBL" id="GLY63449.1"/>
    </source>
</evidence>
<accession>A0A9W6QTS4</accession>
<feature type="compositionally biased region" description="Polar residues" evidence="1">
    <location>
        <begin position="190"/>
        <end position="208"/>
    </location>
</feature>
<dbReference type="EMBL" id="BSTI01000001">
    <property type="protein sequence ID" value="GLY63449.1"/>
    <property type="molecule type" value="Genomic_DNA"/>
</dbReference>
<feature type="compositionally biased region" description="Low complexity" evidence="1">
    <location>
        <begin position="226"/>
        <end position="250"/>
    </location>
</feature>
<dbReference type="AlphaFoldDB" id="A0A9W6QTS4"/>
<sequence>MNGGDRTPDYFPTHGGRHRRGDGRTWTPGVPGRTSAARHASRPAPVDPPSRGLLPVTPADQDTDAGYPPSRGELPGCRRTKVTLAPVERVEPEDVTVHLAPQASGLGTFDLGSVPASVTPPRSWRRAAWFATASSGGVVVALLFAGSALVGKPAPDQAVTGWVPGLEGGGQSALGDRQQAPSPGDGATVLGTQLTTKTMEPPDSSTSVRPAADVHDPADEVAPGDPTLSSTSTATTTATPTTAAPVQPDAVVPPRPPARPAPYDTDPLRVGLPQGAPAVFAQDTQKFFETVTENPEAAYEMTTGDLQSEGTGALARQYGDVAYFEVEHVQVHQYEGKTVCTMRTVYKDGTRTTEQRMLTFSHGKIESAT</sequence>
<proteinExistence type="predicted"/>
<organism evidence="2 3">
    <name type="scientific">Amycolatopsis taiwanensis</name>
    <dbReference type="NCBI Taxonomy" id="342230"/>
    <lineage>
        <taxon>Bacteria</taxon>
        <taxon>Bacillati</taxon>
        <taxon>Actinomycetota</taxon>
        <taxon>Actinomycetes</taxon>
        <taxon>Pseudonocardiales</taxon>
        <taxon>Pseudonocardiaceae</taxon>
        <taxon>Amycolatopsis</taxon>
    </lineage>
</organism>